<name>A0ABT4WEJ3_9FLAO</name>
<dbReference type="Proteomes" id="UP001212170">
    <property type="component" value="Unassembled WGS sequence"/>
</dbReference>
<evidence type="ECO:0000313" key="1">
    <source>
        <dbReference type="EMBL" id="MDA6070971.1"/>
    </source>
</evidence>
<protein>
    <submittedName>
        <fullName evidence="1">DUF4907 domain-containing protein</fullName>
    </submittedName>
</protein>
<dbReference type="RefSeq" id="WP_271336782.1">
    <property type="nucleotide sequence ID" value="NZ_JAMZNK010000026.1"/>
</dbReference>
<keyword evidence="2" id="KW-1185">Reference proteome</keyword>
<proteinExistence type="predicted"/>
<organism evidence="1 2">
    <name type="scientific">Flavobacterium azizsancarii</name>
    <dbReference type="NCBI Taxonomy" id="2961580"/>
    <lineage>
        <taxon>Bacteria</taxon>
        <taxon>Pseudomonadati</taxon>
        <taxon>Bacteroidota</taxon>
        <taxon>Flavobacteriia</taxon>
        <taxon>Flavobacteriales</taxon>
        <taxon>Flavobacteriaceae</taxon>
        <taxon>Flavobacterium</taxon>
    </lineage>
</organism>
<dbReference type="Pfam" id="PF16250">
    <property type="entry name" value="DUF4907"/>
    <property type="match status" value="1"/>
</dbReference>
<gene>
    <name evidence="1" type="ORF">NJT12_15255</name>
</gene>
<accession>A0ABT4WEJ3</accession>
<evidence type="ECO:0000313" key="2">
    <source>
        <dbReference type="Proteomes" id="UP001212170"/>
    </source>
</evidence>
<dbReference type="InterPro" id="IPR032593">
    <property type="entry name" value="DUF4907"/>
</dbReference>
<dbReference type="EMBL" id="JAMZNK010000026">
    <property type="protein sequence ID" value="MDA6070971.1"/>
    <property type="molecule type" value="Genomic_DNA"/>
</dbReference>
<sequence>MTINIQKQFFWGKIQKNVLLAILILQFLACAKNETFKIEAFKTTSGWGYSIATKNKIIIKQAIIPVINDNKSFSTESDALKVGHLVVEKLNNNISPTITKNDLILLKIKL</sequence>
<comment type="caution">
    <text evidence="1">The sequence shown here is derived from an EMBL/GenBank/DDBJ whole genome shotgun (WGS) entry which is preliminary data.</text>
</comment>
<reference evidence="1 2" key="1">
    <citation type="journal article" date="2023" name="Chemosphere">
        <title>Whole genome analysis of Flavobacterium aziz-sancarii sp. nov., isolated from Ardley Island (Antarctica), revealed a rich resistome and bioremediation potential.</title>
        <authorList>
            <person name="Otur C."/>
            <person name="Okay S."/>
            <person name="Kurt-Kizildogan A."/>
        </authorList>
    </citation>
    <scope>NUCLEOTIDE SEQUENCE [LARGE SCALE GENOMIC DNA]</scope>
    <source>
        <strain evidence="1 2">AC</strain>
    </source>
</reference>